<sequence length="373" mass="42560">MTDFLIITCVQHSKANGEYYAYGPYVREMNLWIEKEQSVKVIAPMSQSLIPDKIDMPYVHPAFTFSEVPAYHVQSKQAIIQALKDLPGIIGEIYRAMKNAKHIHIRIPGNMGLLAMFIQILFPKKPKTIKYAGNWDGQSKQPRTYKIQRFIANSTFLTKNAKVLVYGKWPDSTTNVLPFFTASYREIEKEPVDKPSLSDKIRLVFIGALYDGKNPEIGLKLSHLMKKEGLNFEFVYCGDGVMRAELEAQSRDLGLQDQVVFKGNVNAETVKSILKQSHFLIFVSETEGWPKAVAEAMFWGCIPFTSRVSCVPQMVGEERERGVLVSKDPQEIFGKLKTLLADTKELERMRDDAISWARKYTLESFQTEIEELK</sequence>
<gene>
    <name evidence="2" type="ORF">LV83_02565</name>
</gene>
<protein>
    <submittedName>
        <fullName evidence="2">Glycosyltransferase involved in cell wall biosynthesis</fullName>
    </submittedName>
</protein>
<accession>A0A327PCS8</accession>
<evidence type="ECO:0000313" key="2">
    <source>
        <dbReference type="EMBL" id="RAI89523.1"/>
    </source>
</evidence>
<dbReference type="GO" id="GO:0016757">
    <property type="term" value="F:glycosyltransferase activity"/>
    <property type="evidence" value="ECO:0007669"/>
    <property type="project" value="InterPro"/>
</dbReference>
<dbReference type="RefSeq" id="WP_111611886.1">
    <property type="nucleotide sequence ID" value="NZ_QLLK01000006.1"/>
</dbReference>
<evidence type="ECO:0000259" key="1">
    <source>
        <dbReference type="Pfam" id="PF00534"/>
    </source>
</evidence>
<dbReference type="InterPro" id="IPR001296">
    <property type="entry name" value="Glyco_trans_1"/>
</dbReference>
<dbReference type="AlphaFoldDB" id="A0A327PCS8"/>
<dbReference type="CDD" id="cd03801">
    <property type="entry name" value="GT4_PimA-like"/>
    <property type="match status" value="1"/>
</dbReference>
<dbReference type="PANTHER" id="PTHR12526:SF630">
    <property type="entry name" value="GLYCOSYLTRANSFERASE"/>
    <property type="match status" value="1"/>
</dbReference>
<proteinExistence type="predicted"/>
<name>A0A327PCS8_9BACT</name>
<feature type="domain" description="Glycosyl transferase family 1" evidence="1">
    <location>
        <begin position="189"/>
        <end position="354"/>
    </location>
</feature>
<keyword evidence="3" id="KW-1185">Reference proteome</keyword>
<dbReference type="Pfam" id="PF00534">
    <property type="entry name" value="Glycos_transf_1"/>
    <property type="match status" value="1"/>
</dbReference>
<organism evidence="2 3">
    <name type="scientific">Algoriphagus yeomjeoni</name>
    <dbReference type="NCBI Taxonomy" id="291403"/>
    <lineage>
        <taxon>Bacteria</taxon>
        <taxon>Pseudomonadati</taxon>
        <taxon>Bacteroidota</taxon>
        <taxon>Cytophagia</taxon>
        <taxon>Cytophagales</taxon>
        <taxon>Cyclobacteriaceae</taxon>
        <taxon>Algoriphagus</taxon>
    </lineage>
</organism>
<dbReference type="Proteomes" id="UP000249610">
    <property type="component" value="Unassembled WGS sequence"/>
</dbReference>
<reference evidence="2 3" key="1">
    <citation type="submission" date="2018-06" db="EMBL/GenBank/DDBJ databases">
        <title>Genomic Encyclopedia of Archaeal and Bacterial Type Strains, Phase II (KMG-II): from individual species to whole genera.</title>
        <authorList>
            <person name="Goeker M."/>
        </authorList>
    </citation>
    <scope>NUCLEOTIDE SEQUENCE [LARGE SCALE GENOMIC DNA]</scope>
    <source>
        <strain evidence="2 3">DSM 23446</strain>
    </source>
</reference>
<comment type="caution">
    <text evidence="2">The sequence shown here is derived from an EMBL/GenBank/DDBJ whole genome shotgun (WGS) entry which is preliminary data.</text>
</comment>
<dbReference type="OrthoDB" id="1395864at2"/>
<dbReference type="SUPFAM" id="SSF53756">
    <property type="entry name" value="UDP-Glycosyltransferase/glycogen phosphorylase"/>
    <property type="match status" value="1"/>
</dbReference>
<keyword evidence="2" id="KW-0808">Transferase</keyword>
<dbReference type="PANTHER" id="PTHR12526">
    <property type="entry name" value="GLYCOSYLTRANSFERASE"/>
    <property type="match status" value="1"/>
</dbReference>
<evidence type="ECO:0000313" key="3">
    <source>
        <dbReference type="Proteomes" id="UP000249610"/>
    </source>
</evidence>
<dbReference type="Gene3D" id="3.40.50.2000">
    <property type="entry name" value="Glycogen Phosphorylase B"/>
    <property type="match status" value="2"/>
</dbReference>
<dbReference type="EMBL" id="QLLK01000006">
    <property type="protein sequence ID" value="RAI89523.1"/>
    <property type="molecule type" value="Genomic_DNA"/>
</dbReference>